<dbReference type="InterPro" id="IPR055378">
    <property type="entry name" value="GH3_C"/>
</dbReference>
<dbReference type="Proteomes" id="UP001497482">
    <property type="component" value="Chromosome 23"/>
</dbReference>
<feature type="domain" description="GH3 middle" evidence="1">
    <location>
        <begin position="37"/>
        <end position="76"/>
    </location>
</feature>
<protein>
    <recommendedName>
        <fullName evidence="5">GH3 domain-containing protein</fullName>
    </recommendedName>
</protein>
<evidence type="ECO:0000259" key="2">
    <source>
        <dbReference type="Pfam" id="PF23572"/>
    </source>
</evidence>
<dbReference type="InterPro" id="IPR004993">
    <property type="entry name" value="GH3"/>
</dbReference>
<evidence type="ECO:0000313" key="3">
    <source>
        <dbReference type="EMBL" id="CAL1600177.1"/>
    </source>
</evidence>
<evidence type="ECO:0000259" key="1">
    <source>
        <dbReference type="Pfam" id="PF23571"/>
    </source>
</evidence>
<reference evidence="3 4" key="1">
    <citation type="submission" date="2024-04" db="EMBL/GenBank/DDBJ databases">
        <authorList>
            <person name="Waldvogel A.-M."/>
            <person name="Schoenle A."/>
        </authorList>
    </citation>
    <scope>NUCLEOTIDE SEQUENCE [LARGE SCALE GENOMIC DNA]</scope>
</reference>
<evidence type="ECO:0000313" key="4">
    <source>
        <dbReference type="Proteomes" id="UP001497482"/>
    </source>
</evidence>
<evidence type="ECO:0008006" key="5">
    <source>
        <dbReference type="Google" id="ProtNLM"/>
    </source>
</evidence>
<dbReference type="AlphaFoldDB" id="A0AAV2LLB1"/>
<dbReference type="PANTHER" id="PTHR31901">
    <property type="entry name" value="GH3 DOMAIN-CONTAINING PROTEIN"/>
    <property type="match status" value="1"/>
</dbReference>
<feature type="domain" description="GH3 C-terminal" evidence="2">
    <location>
        <begin position="96"/>
        <end position="211"/>
    </location>
</feature>
<dbReference type="PANTHER" id="PTHR31901:SF9">
    <property type="entry name" value="GH3 DOMAIN-CONTAINING PROTEIN"/>
    <property type="match status" value="1"/>
</dbReference>
<dbReference type="InterPro" id="IPR055377">
    <property type="entry name" value="GH3_M"/>
</dbReference>
<dbReference type="GO" id="GO:0016881">
    <property type="term" value="F:acid-amino acid ligase activity"/>
    <property type="evidence" value="ECO:0007669"/>
    <property type="project" value="TreeGrafter"/>
</dbReference>
<dbReference type="Pfam" id="PF23571">
    <property type="entry name" value="GH3_M"/>
    <property type="match status" value="1"/>
</dbReference>
<proteinExistence type="predicted"/>
<dbReference type="Pfam" id="PF23572">
    <property type="entry name" value="GH3_C"/>
    <property type="match status" value="1"/>
</dbReference>
<dbReference type="GO" id="GO:0005737">
    <property type="term" value="C:cytoplasm"/>
    <property type="evidence" value="ECO:0007669"/>
    <property type="project" value="TreeGrafter"/>
</dbReference>
<sequence>MVFWREVISSTRASPHRVVVQKAATLVSSYGYHERGGHNYELLVTNASGLYRYRLGDVVKVVGFHNQCPVVEFQYRRGQMLNVRGEKVTEHLFLGALKKAVSQWSGAQLVDYCCAESGVMGDSSGGSDPHYQVFLELKGVRNLTEEQRYKLDVCLQQESAVYKSFRIKGSIGPMRVQLVSPGAFQQLSKTIMSFSRTTPNTFKMHRVLRRKEYADFLLGKTLS</sequence>
<gene>
    <name evidence="3" type="ORF">KC01_LOCUS28301</name>
</gene>
<name>A0AAV2LLB1_KNICA</name>
<dbReference type="EMBL" id="OZ035845">
    <property type="protein sequence ID" value="CAL1600177.1"/>
    <property type="molecule type" value="Genomic_DNA"/>
</dbReference>
<accession>A0AAV2LLB1</accession>
<keyword evidence="4" id="KW-1185">Reference proteome</keyword>
<organism evidence="3 4">
    <name type="scientific">Knipowitschia caucasica</name>
    <name type="common">Caucasian dwarf goby</name>
    <name type="synonym">Pomatoschistus caucasicus</name>
    <dbReference type="NCBI Taxonomy" id="637954"/>
    <lineage>
        <taxon>Eukaryota</taxon>
        <taxon>Metazoa</taxon>
        <taxon>Chordata</taxon>
        <taxon>Craniata</taxon>
        <taxon>Vertebrata</taxon>
        <taxon>Euteleostomi</taxon>
        <taxon>Actinopterygii</taxon>
        <taxon>Neopterygii</taxon>
        <taxon>Teleostei</taxon>
        <taxon>Neoteleostei</taxon>
        <taxon>Acanthomorphata</taxon>
        <taxon>Gobiaria</taxon>
        <taxon>Gobiiformes</taxon>
        <taxon>Gobioidei</taxon>
        <taxon>Gobiidae</taxon>
        <taxon>Gobiinae</taxon>
        <taxon>Knipowitschia</taxon>
    </lineage>
</organism>